<evidence type="ECO:0000256" key="1">
    <source>
        <dbReference type="SAM" id="MobiDB-lite"/>
    </source>
</evidence>
<accession>A0A4Z2HJU3</accession>
<dbReference type="SUPFAM" id="SSF56672">
    <property type="entry name" value="DNA/RNA polymerases"/>
    <property type="match status" value="1"/>
</dbReference>
<keyword evidence="4" id="KW-1185">Reference proteome</keyword>
<feature type="region of interest" description="Disordered" evidence="1">
    <location>
        <begin position="146"/>
        <end position="197"/>
    </location>
</feature>
<feature type="compositionally biased region" description="Low complexity" evidence="1">
    <location>
        <begin position="332"/>
        <end position="354"/>
    </location>
</feature>
<feature type="domain" description="Reverse transcriptase/retrotransposon-derived protein RNase H-like" evidence="2">
    <location>
        <begin position="2"/>
        <end position="59"/>
    </location>
</feature>
<gene>
    <name evidence="3" type="ORF">EYF80_023860</name>
</gene>
<feature type="region of interest" description="Disordered" evidence="1">
    <location>
        <begin position="106"/>
        <end position="129"/>
    </location>
</feature>
<reference evidence="3 4" key="1">
    <citation type="submission" date="2019-03" db="EMBL/GenBank/DDBJ databases">
        <title>First draft genome of Liparis tanakae, snailfish: a comprehensive survey of snailfish specific genes.</title>
        <authorList>
            <person name="Kim W."/>
            <person name="Song I."/>
            <person name="Jeong J.-H."/>
            <person name="Kim D."/>
            <person name="Kim S."/>
            <person name="Ryu S."/>
            <person name="Song J.Y."/>
            <person name="Lee S.K."/>
        </authorList>
    </citation>
    <scope>NUCLEOTIDE SEQUENCE [LARGE SCALE GENOMIC DNA]</scope>
    <source>
        <tissue evidence="3">Muscle</tissue>
    </source>
</reference>
<dbReference type="Proteomes" id="UP000314294">
    <property type="component" value="Unassembled WGS sequence"/>
</dbReference>
<evidence type="ECO:0000259" key="2">
    <source>
        <dbReference type="Pfam" id="PF17919"/>
    </source>
</evidence>
<dbReference type="EMBL" id="SRLO01000228">
    <property type="protein sequence ID" value="TNN65860.1"/>
    <property type="molecule type" value="Genomic_DNA"/>
</dbReference>
<feature type="compositionally biased region" description="Low complexity" evidence="1">
    <location>
        <begin position="165"/>
        <end position="175"/>
    </location>
</feature>
<comment type="caution">
    <text evidence="3">The sequence shown here is derived from an EMBL/GenBank/DDBJ whole genome shotgun (WGS) entry which is preliminary data.</text>
</comment>
<dbReference type="OrthoDB" id="10000497at2759"/>
<name>A0A4Z2HJU3_9TELE</name>
<organism evidence="3 4">
    <name type="scientific">Liparis tanakae</name>
    <name type="common">Tanaka's snailfish</name>
    <dbReference type="NCBI Taxonomy" id="230148"/>
    <lineage>
        <taxon>Eukaryota</taxon>
        <taxon>Metazoa</taxon>
        <taxon>Chordata</taxon>
        <taxon>Craniata</taxon>
        <taxon>Vertebrata</taxon>
        <taxon>Euteleostomi</taxon>
        <taxon>Actinopterygii</taxon>
        <taxon>Neopterygii</taxon>
        <taxon>Teleostei</taxon>
        <taxon>Neoteleostei</taxon>
        <taxon>Acanthomorphata</taxon>
        <taxon>Eupercaria</taxon>
        <taxon>Perciformes</taxon>
        <taxon>Cottioidei</taxon>
        <taxon>Cottales</taxon>
        <taxon>Liparidae</taxon>
        <taxon>Liparis</taxon>
    </lineage>
</organism>
<feature type="region of interest" description="Disordered" evidence="1">
    <location>
        <begin position="320"/>
        <end position="354"/>
    </location>
</feature>
<feature type="region of interest" description="Disordered" evidence="1">
    <location>
        <begin position="589"/>
        <end position="637"/>
    </location>
</feature>
<evidence type="ECO:0000313" key="4">
    <source>
        <dbReference type="Proteomes" id="UP000314294"/>
    </source>
</evidence>
<evidence type="ECO:0000313" key="3">
    <source>
        <dbReference type="EMBL" id="TNN65860.1"/>
    </source>
</evidence>
<dbReference type="Pfam" id="PF17919">
    <property type="entry name" value="RT_RNaseH_2"/>
    <property type="match status" value="1"/>
</dbReference>
<dbReference type="AlphaFoldDB" id="A0A4Z2HJU3"/>
<sequence length="658" mass="70600">MCCTPFLTAPYLLLPFKLEVDDSAVGAGVVLLQEDNQGIDHPVSYFSRKFNKHQLKYSTKHPTGFGCFGCFFQQTWNPPASRSAAQGNPEAQQSRIIETLGWGDMMDMQDAANPGRPDAGRFDAPWGPLPEREDQIAQVWEIPSARAAPGARRTQRHPPAEAPEDPGAAPPAAARTRPEGPPQGRPTGPLCDPGLNHGPIIAAHEANSASDRAEIIRLLTALGESKAVIHRLQVKLDGESRAALLRQIEVCSMEEELEDLRCRYRALSAADVPALQHSAEGPDTPPLPPVPPQDEAAWLIVVQFLVKLIDRLIADGYRKGGSRRGLSPAAEGGSPDPDTGDDSIGGLTSSGLSSGDTQQIISLLEQIRGQTSFRLVMEASEDPEGNPLDREEVDGNLGVLYDGICRVSSQLRLFQGKLRDYCTLPVLNELGSLRSTLLQSFEGIRIDAGEKGKTLCEILRVGEKTSGTADLCSDALSAIQVSTSIKSGNLGLSAPGLVGASSATSSAAILAALPRSTNTNWSLIREFHNDGVHSPETFAQAESNVTSLTRDYMRLLQSKGIDKEQQGYLIGRLPKQEPMRTAFLRQQLAMPPPSPESSVDLEPSSRPSTPVSRGATPLREDRSTAPPTPSPGSPAVIPLLSLEIEAGDHLLTDEAPQP</sequence>
<proteinExistence type="predicted"/>
<dbReference type="InterPro" id="IPR043502">
    <property type="entry name" value="DNA/RNA_pol_sf"/>
</dbReference>
<dbReference type="InterPro" id="IPR041577">
    <property type="entry name" value="RT_RNaseH_2"/>
</dbReference>
<protein>
    <recommendedName>
        <fullName evidence="2">Reverse transcriptase/retrotransposon-derived protein RNase H-like domain-containing protein</fullName>
    </recommendedName>
</protein>